<organism evidence="1 2">
    <name type="scientific">Cytospora mali</name>
    <name type="common">Apple Valsa canker fungus</name>
    <name type="synonym">Valsa mali</name>
    <dbReference type="NCBI Taxonomy" id="578113"/>
    <lineage>
        <taxon>Eukaryota</taxon>
        <taxon>Fungi</taxon>
        <taxon>Dikarya</taxon>
        <taxon>Ascomycota</taxon>
        <taxon>Pezizomycotina</taxon>
        <taxon>Sordariomycetes</taxon>
        <taxon>Sordariomycetidae</taxon>
        <taxon>Diaporthales</taxon>
        <taxon>Cytosporaceae</taxon>
        <taxon>Cytospora</taxon>
    </lineage>
</organism>
<name>A0A194VC76_CYTMA</name>
<keyword evidence="2" id="KW-1185">Reference proteome</keyword>
<reference evidence="2" key="1">
    <citation type="submission" date="2014-12" db="EMBL/GenBank/DDBJ databases">
        <title>Genome Sequence of Valsa Canker Pathogens Uncovers a Specific Adaption of Colonization on Woody Bark.</title>
        <authorList>
            <person name="Yin Z."/>
            <person name="Liu H."/>
            <person name="Gao X."/>
            <person name="Li Z."/>
            <person name="Song N."/>
            <person name="Ke X."/>
            <person name="Dai Q."/>
            <person name="Wu Y."/>
            <person name="Sun Y."/>
            <person name="Xu J.-R."/>
            <person name="Kang Z.K."/>
            <person name="Wang L."/>
            <person name="Huang L."/>
        </authorList>
    </citation>
    <scope>NUCLEOTIDE SEQUENCE [LARGE SCALE GENOMIC DNA]</scope>
    <source>
        <strain evidence="2">SXYL134</strain>
    </source>
</reference>
<evidence type="ECO:0000313" key="1">
    <source>
        <dbReference type="EMBL" id="KUI61493.1"/>
    </source>
</evidence>
<sequence length="717" mass="82173">MSNYRHGWRRPAWRGRAPGRKLTEDEENVFKKTPFMNPQTHEQLKPTNKQLGYFITGMEEEDPSAEKSFSDKYLRIHNKKYQSLALRPRKHRNFLTSFYVIYPRGLELPKPSTMEEAGETVCVFYPDQPNLLLKAPLILADPEYGEKRKEVSPDPNEEHPLFDLLVSHPTLCEMILTDAGYLGMAALAQSCKLGMETVSGMMCLFDLASGDFANSEYTVLEHEMLSSNDEAVTDDVPQGYKVLQVSSGHLGFDPTTGYQKHPSYEKIAQGIVRLTRSFRLWGRSIEHLYLTKVPFMDVKVLGMWLEEMPNLKTLTIFRCEHIRLFDMVPLLDMVHNHRKAGSDLELDVAPFYELGPRHANFKGDPLAWDNNLRPTYDRKGTFGVTFADPGVKIHAAVVEYLFYELLPKLEATDQMHLMSLDSMLRNYFERLPLPEHATLRIMKAYEGARKWFNRVESHPKVIAAAASQSEETDIQAIKRPEFPNPASLPKELRKDEAWERIRCYFMLAYAAFGDENPYLQTAADSCMSSNAPLRAENFGKWGEDEECSSCKIRMPCMFFPNACICDKDRLHAACADERDHLKPLKKFAIETLGCGSYDGPVRALEDTAIDFTRLYDVNDVSRLQRHSDFDTILDEPNSTLRLFYDAARIIDGVDLIGIRGRYAQKQQNHPYSGHSLAHHTINDQMGFINYRRGYTVEDFAVNKRGMHAYNTAKDSEF</sequence>
<gene>
    <name evidence="1" type="ORF">VP1G_08668</name>
</gene>
<dbReference type="EMBL" id="KN714778">
    <property type="protein sequence ID" value="KUI61493.1"/>
    <property type="molecule type" value="Genomic_DNA"/>
</dbReference>
<dbReference type="Proteomes" id="UP000078576">
    <property type="component" value="Unassembled WGS sequence"/>
</dbReference>
<protein>
    <submittedName>
        <fullName evidence="1">Uncharacterized protein</fullName>
    </submittedName>
</protein>
<dbReference type="OrthoDB" id="5428138at2759"/>
<dbReference type="AlphaFoldDB" id="A0A194VC76"/>
<proteinExistence type="predicted"/>
<evidence type="ECO:0000313" key="2">
    <source>
        <dbReference type="Proteomes" id="UP000078576"/>
    </source>
</evidence>
<accession>A0A194VC76</accession>